<reference evidence="2" key="1">
    <citation type="journal article" date="2019" name="bioRxiv">
        <title>The Genome of the Zebra Mussel, Dreissena polymorpha: A Resource for Invasive Species Research.</title>
        <authorList>
            <person name="McCartney M.A."/>
            <person name="Auch B."/>
            <person name="Kono T."/>
            <person name="Mallez S."/>
            <person name="Zhang Y."/>
            <person name="Obille A."/>
            <person name="Becker A."/>
            <person name="Abrahante J.E."/>
            <person name="Garbe J."/>
            <person name="Badalamenti J.P."/>
            <person name="Herman A."/>
            <person name="Mangelson H."/>
            <person name="Liachko I."/>
            <person name="Sullivan S."/>
            <person name="Sone E.D."/>
            <person name="Koren S."/>
            <person name="Silverstein K.A.T."/>
            <person name="Beckman K.B."/>
            <person name="Gohl D.M."/>
        </authorList>
    </citation>
    <scope>NUCLEOTIDE SEQUENCE</scope>
    <source>
        <strain evidence="2">Duluth1</strain>
        <tissue evidence="2">Whole animal</tissue>
    </source>
</reference>
<organism evidence="2 3">
    <name type="scientific">Dreissena polymorpha</name>
    <name type="common">Zebra mussel</name>
    <name type="synonym">Mytilus polymorpha</name>
    <dbReference type="NCBI Taxonomy" id="45954"/>
    <lineage>
        <taxon>Eukaryota</taxon>
        <taxon>Metazoa</taxon>
        <taxon>Spiralia</taxon>
        <taxon>Lophotrochozoa</taxon>
        <taxon>Mollusca</taxon>
        <taxon>Bivalvia</taxon>
        <taxon>Autobranchia</taxon>
        <taxon>Heteroconchia</taxon>
        <taxon>Euheterodonta</taxon>
        <taxon>Imparidentia</taxon>
        <taxon>Neoheterodontei</taxon>
        <taxon>Myida</taxon>
        <taxon>Dreissenoidea</taxon>
        <taxon>Dreissenidae</taxon>
        <taxon>Dreissena</taxon>
    </lineage>
</organism>
<evidence type="ECO:0000313" key="2">
    <source>
        <dbReference type="EMBL" id="KAH3725260.1"/>
    </source>
</evidence>
<comment type="caution">
    <text evidence="2">The sequence shown here is derived from an EMBL/GenBank/DDBJ whole genome shotgun (WGS) entry which is preliminary data.</text>
</comment>
<dbReference type="AlphaFoldDB" id="A0A9D4HNP4"/>
<keyword evidence="1" id="KW-0732">Signal</keyword>
<gene>
    <name evidence="2" type="ORF">DPMN_051095</name>
</gene>
<dbReference type="Proteomes" id="UP000828390">
    <property type="component" value="Unassembled WGS sequence"/>
</dbReference>
<dbReference type="OrthoDB" id="6077660at2759"/>
<feature type="chain" id="PRO_5038757001" evidence="1">
    <location>
        <begin position="19"/>
        <end position="230"/>
    </location>
</feature>
<evidence type="ECO:0000256" key="1">
    <source>
        <dbReference type="SAM" id="SignalP"/>
    </source>
</evidence>
<feature type="signal peptide" evidence="1">
    <location>
        <begin position="1"/>
        <end position="18"/>
    </location>
</feature>
<keyword evidence="3" id="KW-1185">Reference proteome</keyword>
<accession>A0A9D4HNP4</accession>
<protein>
    <submittedName>
        <fullName evidence="2">Uncharacterized protein</fullName>
    </submittedName>
</protein>
<evidence type="ECO:0000313" key="3">
    <source>
        <dbReference type="Proteomes" id="UP000828390"/>
    </source>
</evidence>
<sequence length="230" mass="26362">MKASCLFVSVFLWNPTLGFVLNSIRPVMDFTEPLTIAKLEESGWNLVFRGTSGNGQETQAAWMTGSGTSSTKPTDMSRSYDSHFRDNYAVNHWASLGVKYVKYALYKQSREVAFIVFDGTGSDMTSWFAQQRVIVSSYSDISPATTFNYFSIQGHDRYDFKRTFFINQLYGDCDHDAGNMVVVEHDGGCDWDHQPRYPQFLYSNLNGADYWNRRMFERADYLAIFVYTGP</sequence>
<reference evidence="2" key="2">
    <citation type="submission" date="2020-11" db="EMBL/GenBank/DDBJ databases">
        <authorList>
            <person name="McCartney M.A."/>
            <person name="Auch B."/>
            <person name="Kono T."/>
            <person name="Mallez S."/>
            <person name="Becker A."/>
            <person name="Gohl D.M."/>
            <person name="Silverstein K.A.T."/>
            <person name="Koren S."/>
            <person name="Bechman K.B."/>
            <person name="Herman A."/>
            <person name="Abrahante J.E."/>
            <person name="Garbe J."/>
        </authorList>
    </citation>
    <scope>NUCLEOTIDE SEQUENCE</scope>
    <source>
        <strain evidence="2">Duluth1</strain>
        <tissue evidence="2">Whole animal</tissue>
    </source>
</reference>
<dbReference type="EMBL" id="JAIWYP010000012">
    <property type="protein sequence ID" value="KAH3725260.1"/>
    <property type="molecule type" value="Genomic_DNA"/>
</dbReference>
<proteinExistence type="predicted"/>
<name>A0A9D4HNP4_DREPO</name>